<comment type="caution">
    <text evidence="3">The sequence shown here is derived from an EMBL/GenBank/DDBJ whole genome shotgun (WGS) entry which is preliminary data.</text>
</comment>
<sequence length="77" mass="8208">MAGSIVGFSGAGGQLMLFQALRDGPAYLVFPIVSLYPVVTVALAVLFLKEITNRRRCGTFPGGIRHLPAGGVMWKSE</sequence>
<reference evidence="4" key="1">
    <citation type="submission" date="2021-03" db="EMBL/GenBank/DDBJ databases">
        <title>Assistant Professor.</title>
        <authorList>
            <person name="Huq M.A."/>
        </authorList>
    </citation>
    <scope>NUCLEOTIDE SEQUENCE [LARGE SCALE GENOMIC DNA]</scope>
    <source>
        <strain evidence="4">MAH-28</strain>
    </source>
</reference>
<evidence type="ECO:0000259" key="2">
    <source>
        <dbReference type="Pfam" id="PF00892"/>
    </source>
</evidence>
<gene>
    <name evidence="3" type="ORF">J7I43_20820</name>
</gene>
<evidence type="ECO:0000256" key="1">
    <source>
        <dbReference type="SAM" id="Phobius"/>
    </source>
</evidence>
<dbReference type="InterPro" id="IPR000620">
    <property type="entry name" value="EamA_dom"/>
</dbReference>
<accession>A0ABS3YJ04</accession>
<organism evidence="3 4">
    <name type="scientific">Chitinophaga chungangae</name>
    <dbReference type="NCBI Taxonomy" id="2821488"/>
    <lineage>
        <taxon>Bacteria</taxon>
        <taxon>Pseudomonadati</taxon>
        <taxon>Bacteroidota</taxon>
        <taxon>Chitinophagia</taxon>
        <taxon>Chitinophagales</taxon>
        <taxon>Chitinophagaceae</taxon>
        <taxon>Chitinophaga</taxon>
    </lineage>
</organism>
<dbReference type="InterPro" id="IPR037185">
    <property type="entry name" value="EmrE-like"/>
</dbReference>
<proteinExistence type="predicted"/>
<keyword evidence="4" id="KW-1185">Reference proteome</keyword>
<dbReference type="SUPFAM" id="SSF103481">
    <property type="entry name" value="Multidrug resistance efflux transporter EmrE"/>
    <property type="match status" value="1"/>
</dbReference>
<keyword evidence="1" id="KW-1133">Transmembrane helix</keyword>
<keyword evidence="1" id="KW-0812">Transmembrane</keyword>
<protein>
    <submittedName>
        <fullName evidence="3">EamA family transporter</fullName>
    </submittedName>
</protein>
<dbReference type="EMBL" id="JAGHKP010000004">
    <property type="protein sequence ID" value="MBO9154682.1"/>
    <property type="molecule type" value="Genomic_DNA"/>
</dbReference>
<feature type="domain" description="EamA" evidence="2">
    <location>
        <begin position="5"/>
        <end position="53"/>
    </location>
</feature>
<keyword evidence="1" id="KW-0472">Membrane</keyword>
<feature type="transmembrane region" description="Helical" evidence="1">
    <location>
        <begin position="26"/>
        <end position="48"/>
    </location>
</feature>
<evidence type="ECO:0000313" key="3">
    <source>
        <dbReference type="EMBL" id="MBO9154682.1"/>
    </source>
</evidence>
<dbReference type="RefSeq" id="WP_209147796.1">
    <property type="nucleotide sequence ID" value="NZ_JAGHKP010000004.1"/>
</dbReference>
<evidence type="ECO:0000313" key="4">
    <source>
        <dbReference type="Proteomes" id="UP000679126"/>
    </source>
</evidence>
<name>A0ABS3YJ04_9BACT</name>
<dbReference type="Proteomes" id="UP000679126">
    <property type="component" value="Unassembled WGS sequence"/>
</dbReference>
<dbReference type="Pfam" id="PF00892">
    <property type="entry name" value="EamA"/>
    <property type="match status" value="1"/>
</dbReference>